<keyword evidence="2" id="KW-1185">Reference proteome</keyword>
<evidence type="ECO:0000313" key="1">
    <source>
        <dbReference type="EMBL" id="GEM77060.1"/>
    </source>
</evidence>
<dbReference type="AlphaFoldDB" id="A0A511QIB7"/>
<dbReference type="EMBL" id="BJXJ01000039">
    <property type="protein sequence ID" value="GEM77060.1"/>
    <property type="molecule type" value="Genomic_DNA"/>
</dbReference>
<organism evidence="1 2">
    <name type="scientific">Vibrio sagamiensis NBRC 104589</name>
    <dbReference type="NCBI Taxonomy" id="1219064"/>
    <lineage>
        <taxon>Bacteria</taxon>
        <taxon>Pseudomonadati</taxon>
        <taxon>Pseudomonadota</taxon>
        <taxon>Gammaproteobacteria</taxon>
        <taxon>Vibrionales</taxon>
        <taxon>Vibrionaceae</taxon>
        <taxon>Vibrio</taxon>
    </lineage>
</organism>
<evidence type="ECO:0000313" key="2">
    <source>
        <dbReference type="Proteomes" id="UP000321922"/>
    </source>
</evidence>
<proteinExistence type="predicted"/>
<comment type="caution">
    <text evidence="1">The sequence shown here is derived from an EMBL/GenBank/DDBJ whole genome shotgun (WGS) entry which is preliminary data.</text>
</comment>
<dbReference type="Proteomes" id="UP000321922">
    <property type="component" value="Unassembled WGS sequence"/>
</dbReference>
<sequence length="66" mass="7486">MKAKSRIGLDKQSTSNDLIIHIKKYVQAVSEEGWLGKNTIKIKIQAHRLSFDNTNNNTQYLGNIKA</sequence>
<protein>
    <submittedName>
        <fullName evidence="1">Uncharacterized protein</fullName>
    </submittedName>
</protein>
<accession>A0A511QIB7</accession>
<name>A0A511QIB7_9VIBR</name>
<reference evidence="1 2" key="1">
    <citation type="submission" date="2019-07" db="EMBL/GenBank/DDBJ databases">
        <title>Whole genome shotgun sequence of Vibrio sagamiensis NBRC 104589.</title>
        <authorList>
            <person name="Hosoyama A."/>
            <person name="Uohara A."/>
            <person name="Ohji S."/>
            <person name="Ichikawa N."/>
        </authorList>
    </citation>
    <scope>NUCLEOTIDE SEQUENCE [LARGE SCALE GENOMIC DNA]</scope>
    <source>
        <strain evidence="1 2">NBRC 104589</strain>
    </source>
</reference>
<gene>
    <name evidence="1" type="ORF">VSA01S_31720</name>
</gene>